<comment type="caution">
    <text evidence="5">The sequence shown here is derived from an EMBL/GenBank/DDBJ whole genome shotgun (WGS) entry which is preliminary data.</text>
</comment>
<evidence type="ECO:0000256" key="3">
    <source>
        <dbReference type="ARBA" id="ARBA00022737"/>
    </source>
</evidence>
<dbReference type="Pfam" id="PF00595">
    <property type="entry name" value="PDZ"/>
    <property type="match status" value="3"/>
</dbReference>
<organism evidence="5 6">
    <name type="scientific">Molorchus minor</name>
    <dbReference type="NCBI Taxonomy" id="1323400"/>
    <lineage>
        <taxon>Eukaryota</taxon>
        <taxon>Metazoa</taxon>
        <taxon>Ecdysozoa</taxon>
        <taxon>Arthropoda</taxon>
        <taxon>Hexapoda</taxon>
        <taxon>Insecta</taxon>
        <taxon>Pterygota</taxon>
        <taxon>Neoptera</taxon>
        <taxon>Endopterygota</taxon>
        <taxon>Coleoptera</taxon>
        <taxon>Polyphaga</taxon>
        <taxon>Cucujiformia</taxon>
        <taxon>Chrysomeloidea</taxon>
        <taxon>Cerambycidae</taxon>
        <taxon>Lamiinae</taxon>
        <taxon>Monochamini</taxon>
        <taxon>Molorchus</taxon>
    </lineage>
</organism>
<protein>
    <recommendedName>
        <fullName evidence="4">PDZ domain-containing protein</fullName>
    </recommendedName>
</protein>
<dbReference type="SUPFAM" id="SSF50156">
    <property type="entry name" value="PDZ domain-like"/>
    <property type="match status" value="4"/>
</dbReference>
<dbReference type="Gene3D" id="2.30.42.10">
    <property type="match status" value="4"/>
</dbReference>
<dbReference type="InterPro" id="IPR041489">
    <property type="entry name" value="PDZ_6"/>
</dbReference>
<dbReference type="EMBL" id="JAPWTJ010000597">
    <property type="protein sequence ID" value="KAJ8977014.1"/>
    <property type="molecule type" value="Genomic_DNA"/>
</dbReference>
<evidence type="ECO:0000256" key="1">
    <source>
        <dbReference type="ARBA" id="ARBA00004496"/>
    </source>
</evidence>
<dbReference type="PROSITE" id="PS50106">
    <property type="entry name" value="PDZ"/>
    <property type="match status" value="4"/>
</dbReference>
<keyword evidence="6" id="KW-1185">Reference proteome</keyword>
<feature type="domain" description="PDZ" evidence="4">
    <location>
        <begin position="442"/>
        <end position="525"/>
    </location>
</feature>
<dbReference type="InterPro" id="IPR001478">
    <property type="entry name" value="PDZ"/>
</dbReference>
<gene>
    <name evidence="5" type="ORF">NQ317_018738</name>
</gene>
<keyword evidence="3" id="KW-0677">Repeat</keyword>
<dbReference type="CDD" id="cd06683">
    <property type="entry name" value="PDZ6_GRIP1-2-like"/>
    <property type="match status" value="1"/>
</dbReference>
<keyword evidence="2" id="KW-0963">Cytoplasm</keyword>
<dbReference type="PANTHER" id="PTHR46227">
    <property type="entry name" value="GLUTAMATE RECEPTOR-INTERACTING PROTEIN GRIP"/>
    <property type="match status" value="1"/>
</dbReference>
<comment type="subcellular location">
    <subcellularLocation>
        <location evidence="1">Cytoplasm</location>
    </subcellularLocation>
</comment>
<evidence type="ECO:0000256" key="2">
    <source>
        <dbReference type="ARBA" id="ARBA00022490"/>
    </source>
</evidence>
<dbReference type="SMART" id="SM00228">
    <property type="entry name" value="PDZ"/>
    <property type="match status" value="4"/>
</dbReference>
<feature type="domain" description="PDZ" evidence="4">
    <location>
        <begin position="222"/>
        <end position="304"/>
    </location>
</feature>
<evidence type="ECO:0000259" key="4">
    <source>
        <dbReference type="PROSITE" id="PS50106"/>
    </source>
</evidence>
<dbReference type="InterPro" id="IPR043545">
    <property type="entry name" value="GRIP1/2"/>
</dbReference>
<dbReference type="PANTHER" id="PTHR46227:SF2">
    <property type="entry name" value="FI03335P"/>
    <property type="match status" value="1"/>
</dbReference>
<evidence type="ECO:0000313" key="5">
    <source>
        <dbReference type="EMBL" id="KAJ8977014.1"/>
    </source>
</evidence>
<accession>A0ABQ9JFQ7</accession>
<feature type="domain" description="PDZ" evidence="4">
    <location>
        <begin position="23"/>
        <end position="93"/>
    </location>
</feature>
<dbReference type="Proteomes" id="UP001162164">
    <property type="component" value="Unassembled WGS sequence"/>
</dbReference>
<proteinExistence type="predicted"/>
<dbReference type="InterPro" id="IPR036034">
    <property type="entry name" value="PDZ_sf"/>
</dbReference>
<feature type="domain" description="PDZ" evidence="4">
    <location>
        <begin position="124"/>
        <end position="199"/>
    </location>
</feature>
<dbReference type="Pfam" id="PF17820">
    <property type="entry name" value="PDZ_6"/>
    <property type="match status" value="1"/>
</dbReference>
<evidence type="ECO:0000313" key="6">
    <source>
        <dbReference type="Proteomes" id="UP001162164"/>
    </source>
</evidence>
<sequence length="589" mass="65140">MYVGSNHCGCTNMGAVSHPESLSVTLTSDRGHGYGLAVAVGDHTENRSADILISRIGPDSPAYRCGCLQVGDRLISVNHQPNLTLQEINSILELGNEPSGSGKVTLQVEFDVADTIVPSSGIFTVKLAKRGPGLGITITASKTRPEEPFIISEIRRGSIAHRTGTLHAGDRLLAIDNRPLDHMSLESAFDILQTSTNDIVTLKVEKTETENANLFLDSVVYTVELHRYGGPLGITISGSEDCVDPIILSRLTEGGLAEKTGALHVGDRILAINGEHLEHRPLSDAIRLLQTSGDRVQLKIARNIKLQDNGLEEPRCNYSSPGLMSVDSAIHSWDSNTVDNTNDNATDIPEIKDIESVLSEPLSYQEPDKDMTLTKNRKRDSQLQYYSDTEEVFCPSPLPLPNYSFTNTMKYENSFAQSPNSFIDRLPGTYSNESMLDNEIYHVTLYKDSIYDDYGFSVSDGLYEKGVYVNRIRKGGPADIVGLLKPYDRIIQVNDTKTMDFDCCLTVPLIASAGDRIELVIARNPYVNYSEKVSCGSSNLNIIVNLVKHDYSVKQILVHAEFIKKRLTINWQLLFMACLKFKTLSCQHY</sequence>
<reference evidence="5" key="1">
    <citation type="journal article" date="2023" name="Insect Mol. Biol.">
        <title>Genome sequencing provides insights into the evolution of gene families encoding plant cell wall-degrading enzymes in longhorned beetles.</title>
        <authorList>
            <person name="Shin N.R."/>
            <person name="Okamura Y."/>
            <person name="Kirsch R."/>
            <person name="Pauchet Y."/>
        </authorList>
    </citation>
    <scope>NUCLEOTIDE SEQUENCE</scope>
    <source>
        <strain evidence="5">MMC_N1</strain>
    </source>
</reference>
<name>A0ABQ9JFQ7_9CUCU</name>
<dbReference type="CDD" id="cd06685">
    <property type="entry name" value="PDZ7_GRIP1-2-like"/>
    <property type="match status" value="1"/>
</dbReference>